<dbReference type="PANTHER" id="PTHR39337">
    <property type="entry name" value="BLR5642 PROTEIN"/>
    <property type="match status" value="1"/>
</dbReference>
<dbReference type="InterPro" id="IPR014519">
    <property type="entry name" value="UCP024492"/>
</dbReference>
<dbReference type="EMBL" id="VBAK01000112">
    <property type="protein sequence ID" value="TMI90499.1"/>
    <property type="molecule type" value="Genomic_DNA"/>
</dbReference>
<dbReference type="Pfam" id="PF04343">
    <property type="entry name" value="DUF488"/>
    <property type="match status" value="1"/>
</dbReference>
<sequence>MRIYTIGHSTRTLDELVAALRSFEIRTLVDIRTVPRSRHTPQFNREDLGPRLRDRGIDYRHLAGLGGLRKPRAGSTNTAWRNTSFRGFADYMETAEFAAAIDELRVLAQDAGPAAVMCAEAVPWRCHRSLVADALIARGDTVFHIMGEGVERPHTLTPWAKVEGGLVTYPGEPPPRRGTSDGAEHTAAPSSSHARRTR</sequence>
<dbReference type="Proteomes" id="UP000318509">
    <property type="component" value="Unassembled WGS sequence"/>
</dbReference>
<dbReference type="PIRSF" id="PIRSF024492">
    <property type="entry name" value="UCP024492"/>
    <property type="match status" value="1"/>
</dbReference>
<organism evidence="2 3">
    <name type="scientific">Candidatus Segetimicrobium genomatis</name>
    <dbReference type="NCBI Taxonomy" id="2569760"/>
    <lineage>
        <taxon>Bacteria</taxon>
        <taxon>Bacillati</taxon>
        <taxon>Candidatus Sysuimicrobiota</taxon>
        <taxon>Candidatus Sysuimicrobiia</taxon>
        <taxon>Candidatus Sysuimicrobiales</taxon>
        <taxon>Candidatus Segetimicrobiaceae</taxon>
        <taxon>Candidatus Segetimicrobium</taxon>
    </lineage>
</organism>
<evidence type="ECO:0000256" key="1">
    <source>
        <dbReference type="SAM" id="MobiDB-lite"/>
    </source>
</evidence>
<feature type="region of interest" description="Disordered" evidence="1">
    <location>
        <begin position="165"/>
        <end position="198"/>
    </location>
</feature>
<reference evidence="2 3" key="1">
    <citation type="journal article" date="2019" name="Nat. Microbiol.">
        <title>Mediterranean grassland soil C-N compound turnover is dependent on rainfall and depth, and is mediated by genomically divergent microorganisms.</title>
        <authorList>
            <person name="Diamond S."/>
            <person name="Andeer P.F."/>
            <person name="Li Z."/>
            <person name="Crits-Christoph A."/>
            <person name="Burstein D."/>
            <person name="Anantharaman K."/>
            <person name="Lane K.R."/>
            <person name="Thomas B.C."/>
            <person name="Pan C."/>
            <person name="Northen T.R."/>
            <person name="Banfield J.F."/>
        </authorList>
    </citation>
    <scope>NUCLEOTIDE SEQUENCE [LARGE SCALE GENOMIC DNA]</scope>
    <source>
        <strain evidence="2">NP_3</strain>
    </source>
</reference>
<name>A0A537K3Z9_9BACT</name>
<feature type="compositionally biased region" description="Basic and acidic residues" evidence="1">
    <location>
        <begin position="174"/>
        <end position="184"/>
    </location>
</feature>
<evidence type="ECO:0000313" key="3">
    <source>
        <dbReference type="Proteomes" id="UP000318509"/>
    </source>
</evidence>
<dbReference type="PANTHER" id="PTHR39337:SF1">
    <property type="entry name" value="BLR5642 PROTEIN"/>
    <property type="match status" value="1"/>
</dbReference>
<protein>
    <submittedName>
        <fullName evidence="2">DUF488 domain-containing protein</fullName>
    </submittedName>
</protein>
<comment type="caution">
    <text evidence="2">The sequence shown here is derived from an EMBL/GenBank/DDBJ whole genome shotgun (WGS) entry which is preliminary data.</text>
</comment>
<dbReference type="AlphaFoldDB" id="A0A537K3Z9"/>
<accession>A0A537K3Z9</accession>
<proteinExistence type="predicted"/>
<gene>
    <name evidence="2" type="ORF">E6H00_06715</name>
</gene>
<evidence type="ECO:0000313" key="2">
    <source>
        <dbReference type="EMBL" id="TMI90499.1"/>
    </source>
</evidence>
<dbReference type="InterPro" id="IPR007438">
    <property type="entry name" value="DUF488"/>
</dbReference>